<dbReference type="InterPro" id="IPR014001">
    <property type="entry name" value="Helicase_ATP-bd"/>
</dbReference>
<keyword evidence="11" id="KW-0175">Coiled coil</keyword>
<dbReference type="GO" id="GO:0005524">
    <property type="term" value="F:ATP binding"/>
    <property type="evidence" value="ECO:0007669"/>
    <property type="project" value="UniProtKB-KW"/>
</dbReference>
<dbReference type="SUPFAM" id="SSF52540">
    <property type="entry name" value="P-loop containing nucleoside triphosphate hydrolases"/>
    <property type="match status" value="2"/>
</dbReference>
<dbReference type="Proteomes" id="UP000006395">
    <property type="component" value="Chromosome"/>
</dbReference>
<dbReference type="EMBL" id="CP002426">
    <property type="protein sequence ID" value="ADX82783.1"/>
    <property type="molecule type" value="Genomic_DNA"/>
</dbReference>
<dbReference type="AlphaFoldDB" id="F0NPM6"/>
<dbReference type="HOGENOM" id="CLU_005762_0_0_2"/>
<keyword evidence="7" id="KW-0255">Endonuclease</keyword>
<accession>F0NPM6</accession>
<dbReference type="KEGG" id="sih:SiH_1435"/>
<evidence type="ECO:0000259" key="12">
    <source>
        <dbReference type="SMART" id="SM00487"/>
    </source>
</evidence>
<evidence type="ECO:0000256" key="1">
    <source>
        <dbReference type="ARBA" id="ARBA00000851"/>
    </source>
</evidence>
<dbReference type="Pfam" id="PF18766">
    <property type="entry name" value="SWI2_SNF2"/>
    <property type="match status" value="1"/>
</dbReference>
<comment type="similarity">
    <text evidence="2">Belongs to the HsdR family.</text>
</comment>
<evidence type="ECO:0000256" key="2">
    <source>
        <dbReference type="ARBA" id="ARBA00008598"/>
    </source>
</evidence>
<comment type="catalytic activity">
    <reaction evidence="1">
        <text>Endonucleolytic cleavage of DNA to give random double-stranded fragments with terminal 5'-phosphates, ATP is simultaneously hydrolyzed.</text>
        <dbReference type="EC" id="3.1.21.3"/>
    </reaction>
</comment>
<dbReference type="EC" id="3.1.21.3" evidence="3"/>
<keyword evidence="9" id="KW-0067">ATP-binding</keyword>
<keyword evidence="14" id="KW-1185">Reference proteome</keyword>
<dbReference type="Pfam" id="PF22679">
    <property type="entry name" value="T1R_D3-like"/>
    <property type="match status" value="1"/>
</dbReference>
<protein>
    <recommendedName>
        <fullName evidence="3">type I site-specific deoxyribonuclease</fullName>
        <ecNumber evidence="3">3.1.21.3</ecNumber>
    </recommendedName>
</protein>
<dbReference type="InterPro" id="IPR055180">
    <property type="entry name" value="HsdR_RecA-like_helicase_dom_2"/>
</dbReference>
<evidence type="ECO:0000256" key="4">
    <source>
        <dbReference type="ARBA" id="ARBA00022722"/>
    </source>
</evidence>
<evidence type="ECO:0000256" key="3">
    <source>
        <dbReference type="ARBA" id="ARBA00012654"/>
    </source>
</evidence>
<dbReference type="REBASE" id="33009">
    <property type="entry name" value="Sis10ORF1437P"/>
</dbReference>
<dbReference type="CDD" id="cd22332">
    <property type="entry name" value="HsdR_N"/>
    <property type="match status" value="1"/>
</dbReference>
<dbReference type="GO" id="GO:0009307">
    <property type="term" value="P:DNA restriction-modification system"/>
    <property type="evidence" value="ECO:0007669"/>
    <property type="project" value="UniProtKB-KW"/>
</dbReference>
<dbReference type="InterPro" id="IPR040980">
    <property type="entry name" value="SWI2_SNF2"/>
</dbReference>
<dbReference type="InterPro" id="IPR027417">
    <property type="entry name" value="P-loop_NTPase"/>
</dbReference>
<evidence type="ECO:0000313" key="13">
    <source>
        <dbReference type="EMBL" id="ADX82783.1"/>
    </source>
</evidence>
<evidence type="ECO:0000256" key="10">
    <source>
        <dbReference type="ARBA" id="ARBA00023125"/>
    </source>
</evidence>
<reference evidence="13 14" key="1">
    <citation type="journal article" date="2011" name="J. Bacteriol.">
        <title>Genome analyses of icelandic strains of Sulfolobus islandicus, model organisms for genetic and virus-host interaction studies.</title>
        <authorList>
            <person name="Guo L."/>
            <person name="Brugger K."/>
            <person name="Liu C."/>
            <person name="Shah S.A."/>
            <person name="Zheng H."/>
            <person name="Zhu Y."/>
            <person name="Wang S."/>
            <person name="Lillestol R.K."/>
            <person name="Chen L."/>
            <person name="Frank J."/>
            <person name="Prangishvili D."/>
            <person name="Paulin L."/>
            <person name="She Q."/>
            <person name="Huang L."/>
            <person name="Garrett R.A."/>
        </authorList>
    </citation>
    <scope>NUCLEOTIDE SEQUENCE [LARGE SCALE GENOMIC DNA]</scope>
    <source>
        <strain evidence="13 14">HVE10/4</strain>
    </source>
</reference>
<evidence type="ECO:0000256" key="5">
    <source>
        <dbReference type="ARBA" id="ARBA00022741"/>
    </source>
</evidence>
<name>F0NPM6_SACI0</name>
<dbReference type="GO" id="GO:0009035">
    <property type="term" value="F:type I site-specific deoxyribonuclease activity"/>
    <property type="evidence" value="ECO:0007669"/>
    <property type="project" value="UniProtKB-EC"/>
</dbReference>
<keyword evidence="5" id="KW-0547">Nucleotide-binding</keyword>
<proteinExistence type="inferred from homology"/>
<dbReference type="RefSeq" id="WP_014512685.1">
    <property type="nucleotide sequence ID" value="NC_017275.1"/>
</dbReference>
<evidence type="ECO:0000256" key="7">
    <source>
        <dbReference type="ARBA" id="ARBA00022759"/>
    </source>
</evidence>
<dbReference type="InterPro" id="IPR007409">
    <property type="entry name" value="Restrct_endonuc_type1_HsdR_N"/>
</dbReference>
<keyword evidence="6" id="KW-0680">Restriction system</keyword>
<keyword evidence="4" id="KW-0540">Nuclease</keyword>
<keyword evidence="8" id="KW-0378">Hydrolase</keyword>
<evidence type="ECO:0000256" key="11">
    <source>
        <dbReference type="SAM" id="Coils"/>
    </source>
</evidence>
<dbReference type="SMART" id="SM00487">
    <property type="entry name" value="DEXDc"/>
    <property type="match status" value="1"/>
</dbReference>
<evidence type="ECO:0000313" key="14">
    <source>
        <dbReference type="Proteomes" id="UP000006395"/>
    </source>
</evidence>
<keyword evidence="10" id="KW-0238">DNA-binding</keyword>
<dbReference type="GeneID" id="12415507"/>
<feature type="coiled-coil region" evidence="11">
    <location>
        <begin position="821"/>
        <end position="855"/>
    </location>
</feature>
<evidence type="ECO:0000256" key="9">
    <source>
        <dbReference type="ARBA" id="ARBA00022840"/>
    </source>
</evidence>
<dbReference type="Pfam" id="PF04313">
    <property type="entry name" value="HSDR_N"/>
    <property type="match status" value="1"/>
</dbReference>
<dbReference type="GO" id="GO:0003677">
    <property type="term" value="F:DNA binding"/>
    <property type="evidence" value="ECO:0007669"/>
    <property type="project" value="UniProtKB-KW"/>
</dbReference>
<dbReference type="PANTHER" id="PTHR30195:SF15">
    <property type="entry name" value="TYPE I RESTRICTION ENZYME HINDI ENDONUCLEASE SUBUNIT"/>
    <property type="match status" value="1"/>
</dbReference>
<feature type="domain" description="Helicase ATP-binding" evidence="12">
    <location>
        <begin position="249"/>
        <end position="513"/>
    </location>
</feature>
<gene>
    <name evidence="13" type="ordered locus">SiH_1435</name>
</gene>
<dbReference type="InterPro" id="IPR051268">
    <property type="entry name" value="Type-I_R_enzyme_R_subunit"/>
</dbReference>
<dbReference type="PANTHER" id="PTHR30195">
    <property type="entry name" value="TYPE I SITE-SPECIFIC DEOXYRIBONUCLEASE PROTEIN SUBUNIT M AND R"/>
    <property type="match status" value="1"/>
</dbReference>
<dbReference type="GO" id="GO:0120545">
    <property type="term" value="F:nucleic acid conformation isomerase activity"/>
    <property type="evidence" value="ECO:0007669"/>
    <property type="project" value="UniProtKB-ARBA"/>
</dbReference>
<evidence type="ECO:0000256" key="8">
    <source>
        <dbReference type="ARBA" id="ARBA00022801"/>
    </source>
</evidence>
<evidence type="ECO:0000256" key="6">
    <source>
        <dbReference type="ARBA" id="ARBA00022747"/>
    </source>
</evidence>
<dbReference type="Gene3D" id="3.90.1570.50">
    <property type="match status" value="1"/>
</dbReference>
<sequence>MRSEISIDHKYFVEHVEKLGWENVTKFYPYLKEHSLSPSYIIEEELFKKIKEINKDKLHKLSYSQINKILDEINRKIQNSTLSEFSNYIKHGITIEDPRDTSALLTISLIDFNDVLKNSFTYAHELRFRGTNDEPDFTLFVNGIPLVIAEIKSEAIVNSENEALTQLSRYEGQAPELAKMVHLGLAIGMKKGYVPIYPNYEYPRGKREKKLQIWKINNQDDIYALLDPKILLNFIKYYVFVINSDNNYYRIAARYNQYRAAEKTFERIREYLDGKSDKNKGLIWHWLGSGKTYTMFFIAYKFLINYPDKFPVIFIIVDRQDLERQHSDTISKIDDQFLTQYKNINKINSIAELQDIIKQIKESEFNIGKKSPRGIYIVTIQKFQKGELENEERKGIINLLCGLKDEYLEYVKNTDLSKYNKVMGDLSRLNDKAKIEECFKLGAPKKREVLFLIDEAHRSQYGSLASIRKLAFPNAITLGFTGTPVFRTDYKNTLEEFSYPGSGEYYLDAYFISDSIRDGFTLPIMYKSITEGEEGIRFQLDEEKIKEYTNEYLKKEKDGEDISEYFEDNSKISDEQLRKVINEIKVFLLNPKRIDALAKYIAESILVDTQTIDLKEKSEYSNNIRDKFKFKAMVVMTNRKACVLMKRALDKYLTEMYGDQAKDWSEIVMTYNYNENDQDIRQYMEELKTKYRNNDFNTINTEIQDNFKNLPDPRILIVTDMLITGFDAPQLRVMYLDKPIHSHKLLQAIGRVNRPAPGKEKGLVVDSIGLLSNLQDTLNKYNILLTQDNKTAKDELNETLKDEESEENSFKVSLDKIKTDLKSLRIDGEDLSIDLDNLKNDIKTQENWISKYEDKIRKIVFYYSLQNLELTQKDDLLKQISELKVVINNLISIVRFYNSLSPSKSASPKIIYREEIEVIKLLLRLIRKYLGKGSRNNNKLLEEVLDLIYSASKIDPFEESESAIINEESLQKMGEISENEIKDKVYAYFLVVSRKIQDDADSDPFYKKVLEMLDKLKEDWVARKQSTKDVLQQLKTIYEQIRIYSENRNKMNNIDKIVYSIRLALTEEYGESCKEISFDSLAAFLNNIKDMIKNKSPKDAEYTIESKKSELEKKLKIDILRNCKNIKINHIDGYVKDELIENLKSQIMKWLYENGN</sequence>
<dbReference type="Gene3D" id="3.40.50.300">
    <property type="entry name" value="P-loop containing nucleotide triphosphate hydrolases"/>
    <property type="match status" value="3"/>
</dbReference>
<organism evidence="13 14">
    <name type="scientific">Saccharolobus islandicus (strain HVE10/4)</name>
    <name type="common">Sulfolobus islandicus</name>
    <dbReference type="NCBI Taxonomy" id="930943"/>
    <lineage>
        <taxon>Archaea</taxon>
        <taxon>Thermoproteota</taxon>
        <taxon>Thermoprotei</taxon>
        <taxon>Sulfolobales</taxon>
        <taxon>Sulfolobaceae</taxon>
        <taxon>Saccharolobus</taxon>
    </lineage>
</organism>